<dbReference type="InterPro" id="IPR039448">
    <property type="entry name" value="Beta_helix"/>
</dbReference>
<feature type="domain" description="SGNH hydrolase-type esterase" evidence="2">
    <location>
        <begin position="422"/>
        <end position="605"/>
    </location>
</feature>
<dbReference type="RefSeq" id="WP_203725953.1">
    <property type="nucleotide sequence ID" value="NZ_BAAATX010000002.1"/>
</dbReference>
<feature type="domain" description="Right handed beta helix" evidence="1">
    <location>
        <begin position="290"/>
        <end position="419"/>
    </location>
</feature>
<accession>A0ABQ3YRW2</accession>
<evidence type="ECO:0000259" key="1">
    <source>
        <dbReference type="Pfam" id="PF13229"/>
    </source>
</evidence>
<proteinExistence type="predicted"/>
<name>A0ABQ3YRW2_9ACTN</name>
<dbReference type="InterPro" id="IPR036514">
    <property type="entry name" value="SGNH_hydro_sf"/>
</dbReference>
<dbReference type="Pfam" id="PF13229">
    <property type="entry name" value="Beta_helix"/>
    <property type="match status" value="2"/>
</dbReference>
<gene>
    <name evidence="3" type="ORF">Adu01nite_16850</name>
</gene>
<dbReference type="Pfam" id="PF13472">
    <property type="entry name" value="Lipase_GDSL_2"/>
    <property type="match status" value="1"/>
</dbReference>
<dbReference type="InterPro" id="IPR006626">
    <property type="entry name" value="PbH1"/>
</dbReference>
<reference evidence="3 4" key="1">
    <citation type="submission" date="2021-01" db="EMBL/GenBank/DDBJ databases">
        <title>Whole genome shotgun sequence of Actinoplanes durhamensis NBRC 14914.</title>
        <authorList>
            <person name="Komaki H."/>
            <person name="Tamura T."/>
        </authorList>
    </citation>
    <scope>NUCLEOTIDE SEQUENCE [LARGE SCALE GENOMIC DNA]</scope>
    <source>
        <strain evidence="3 4">NBRC 14914</strain>
    </source>
</reference>
<evidence type="ECO:0000313" key="4">
    <source>
        <dbReference type="Proteomes" id="UP000637628"/>
    </source>
</evidence>
<evidence type="ECO:0000313" key="3">
    <source>
        <dbReference type="EMBL" id="GIE00335.1"/>
    </source>
</evidence>
<sequence length="625" mass="63698">MDTSVPGAAGDGVTDDTLALRAALAGQRVVDLGGPENVYLITGTLTLDQAAGRRLTGRGATILAGTSGLTLLDLVTGGHTVDGLVLHGGTAIVVRGAGVRIGSCAFDGVESTGVRVAGGGERVIVNRCAFRSSGQLAVAVEGAKYATVTGNDVQGGGGFRFGSGSIGFTCRGNTLTGATGIVVSGGRSGSITGNTITGGTGDAIVSEASSALVIAGNTVSGGSGVSVTGTTVGVTIRGNTFRDVRLGVQLADTGGSVRGVLITGNTILQPAAAGVQGVVGASQIAGLLIADNSIDVGGAGTYGVALTGVDSSQIRDNRVHRPKADAIRLDAGAMIQVAGNTVRDAGYPGAVADGVSVNGSDRVFVRDNVAYGGGRAVFLNAATNATVAGTRWRSADPSAIQDTAESATLLENVVLTGCRIMALGDSITDGMDRTRPGAYRKVLRQLLLAANYSIDFVGTRYNRAGDLPDPDHQGYEGKKITDLDVRVEAALRATVPHVVLLHIGTNDVSDLTLAVATLEQQLGVLVDRIHGVDARIDLFVAKIIDRPVSATIMARIKEYNAAVQRVADARVASGRRIRVVDMYPLLTVAAGDYEDGTHPNDQGYAKMAQKWFDGLVAVPGALSAR</sequence>
<dbReference type="Gene3D" id="2.160.20.10">
    <property type="entry name" value="Single-stranded right-handed beta-helix, Pectin lyase-like"/>
    <property type="match status" value="3"/>
</dbReference>
<evidence type="ECO:0000259" key="2">
    <source>
        <dbReference type="Pfam" id="PF13472"/>
    </source>
</evidence>
<evidence type="ECO:0008006" key="5">
    <source>
        <dbReference type="Google" id="ProtNLM"/>
    </source>
</evidence>
<feature type="domain" description="Right handed beta helix" evidence="1">
    <location>
        <begin position="91"/>
        <end position="241"/>
    </location>
</feature>
<dbReference type="Proteomes" id="UP000637628">
    <property type="component" value="Unassembled WGS sequence"/>
</dbReference>
<organism evidence="3 4">
    <name type="scientific">Paractinoplanes durhamensis</name>
    <dbReference type="NCBI Taxonomy" id="113563"/>
    <lineage>
        <taxon>Bacteria</taxon>
        <taxon>Bacillati</taxon>
        <taxon>Actinomycetota</taxon>
        <taxon>Actinomycetes</taxon>
        <taxon>Micromonosporales</taxon>
        <taxon>Micromonosporaceae</taxon>
        <taxon>Paractinoplanes</taxon>
    </lineage>
</organism>
<dbReference type="Gene3D" id="3.40.50.1110">
    <property type="entry name" value="SGNH hydrolase"/>
    <property type="match status" value="1"/>
</dbReference>
<protein>
    <recommendedName>
        <fullName evidence="5">SGNH hydrolase-type esterase domain-containing protein</fullName>
    </recommendedName>
</protein>
<dbReference type="InterPro" id="IPR012334">
    <property type="entry name" value="Pectin_lyas_fold"/>
</dbReference>
<dbReference type="SUPFAM" id="SSF52266">
    <property type="entry name" value="SGNH hydrolase"/>
    <property type="match status" value="1"/>
</dbReference>
<comment type="caution">
    <text evidence="3">The sequence shown here is derived from an EMBL/GenBank/DDBJ whole genome shotgun (WGS) entry which is preliminary data.</text>
</comment>
<dbReference type="SMART" id="SM00710">
    <property type="entry name" value="PbH1"/>
    <property type="match status" value="11"/>
</dbReference>
<dbReference type="EMBL" id="BOML01000013">
    <property type="protein sequence ID" value="GIE00335.1"/>
    <property type="molecule type" value="Genomic_DNA"/>
</dbReference>
<dbReference type="InterPro" id="IPR051532">
    <property type="entry name" value="Ester_Hydrolysis_Enzymes"/>
</dbReference>
<keyword evidence="4" id="KW-1185">Reference proteome</keyword>
<dbReference type="SUPFAM" id="SSF51126">
    <property type="entry name" value="Pectin lyase-like"/>
    <property type="match status" value="2"/>
</dbReference>
<dbReference type="PANTHER" id="PTHR30383">
    <property type="entry name" value="THIOESTERASE 1/PROTEASE 1/LYSOPHOSPHOLIPASE L1"/>
    <property type="match status" value="1"/>
</dbReference>
<dbReference type="InterPro" id="IPR011050">
    <property type="entry name" value="Pectin_lyase_fold/virulence"/>
</dbReference>
<dbReference type="PANTHER" id="PTHR30383:SF5">
    <property type="entry name" value="SGNH HYDROLASE-TYPE ESTERASE DOMAIN-CONTAINING PROTEIN"/>
    <property type="match status" value="1"/>
</dbReference>
<dbReference type="InterPro" id="IPR013830">
    <property type="entry name" value="SGNH_hydro"/>
</dbReference>
<dbReference type="CDD" id="cd01833">
    <property type="entry name" value="XynB_like"/>
    <property type="match status" value="1"/>
</dbReference>